<evidence type="ECO:0000313" key="3">
    <source>
        <dbReference type="Proteomes" id="UP000191554"/>
    </source>
</evidence>
<dbReference type="PANTHER" id="PTHR46377">
    <property type="entry name" value="DUAL SPECIFICITY PROTEIN PHOSPHATASE 19"/>
    <property type="match status" value="1"/>
</dbReference>
<proteinExistence type="predicted"/>
<dbReference type="GO" id="GO:0008579">
    <property type="term" value="F:JUN kinase phosphatase activity"/>
    <property type="evidence" value="ECO:0007669"/>
    <property type="project" value="TreeGrafter"/>
</dbReference>
<dbReference type="EMBL" id="MZGX01000001">
    <property type="protein sequence ID" value="OPX46413.1"/>
    <property type="molecule type" value="Genomic_DNA"/>
</dbReference>
<dbReference type="InterPro" id="IPR000387">
    <property type="entry name" value="Tyr_Pase_dom"/>
</dbReference>
<feature type="domain" description="Tyrosine specific protein phosphatases" evidence="1">
    <location>
        <begin position="89"/>
        <end position="133"/>
    </location>
</feature>
<dbReference type="Pfam" id="PF00782">
    <property type="entry name" value="DSPc"/>
    <property type="match status" value="1"/>
</dbReference>
<name>A0A1V4SRK3_RUMHU</name>
<dbReference type="InterPro" id="IPR029021">
    <property type="entry name" value="Prot-tyrosine_phosphatase-like"/>
</dbReference>
<dbReference type="OrthoDB" id="9814896at2"/>
<dbReference type="GO" id="GO:0005737">
    <property type="term" value="C:cytoplasm"/>
    <property type="evidence" value="ECO:0007669"/>
    <property type="project" value="TreeGrafter"/>
</dbReference>
<reference evidence="2 3" key="1">
    <citation type="submission" date="2017-03" db="EMBL/GenBank/DDBJ databases">
        <title>Genome sequence of Clostridium hungatei DSM 14427.</title>
        <authorList>
            <person name="Poehlein A."/>
            <person name="Daniel R."/>
        </authorList>
    </citation>
    <scope>NUCLEOTIDE SEQUENCE [LARGE SCALE GENOMIC DNA]</scope>
    <source>
        <strain evidence="2 3">DSM 14427</strain>
    </source>
</reference>
<keyword evidence="3" id="KW-1185">Reference proteome</keyword>
<dbReference type="CDD" id="cd14498">
    <property type="entry name" value="DSP"/>
    <property type="match status" value="1"/>
</dbReference>
<evidence type="ECO:0000313" key="2">
    <source>
        <dbReference type="EMBL" id="OPX46413.1"/>
    </source>
</evidence>
<accession>A0A1V4SRK3</accession>
<dbReference type="STRING" id="48256.CLHUN_02290"/>
<gene>
    <name evidence="2" type="ORF">CLHUN_02290</name>
</gene>
<dbReference type="Proteomes" id="UP000191554">
    <property type="component" value="Unassembled WGS sequence"/>
</dbReference>
<dbReference type="PANTHER" id="PTHR46377:SF1">
    <property type="entry name" value="DUAL SPECIFICITY PROTEIN PHOSPHATASE 19"/>
    <property type="match status" value="1"/>
</dbReference>
<dbReference type="Gene3D" id="3.90.190.10">
    <property type="entry name" value="Protein tyrosine phosphatase superfamily"/>
    <property type="match status" value="1"/>
</dbReference>
<dbReference type="SUPFAM" id="SSF52799">
    <property type="entry name" value="(Phosphotyrosine protein) phosphatases II"/>
    <property type="match status" value="1"/>
</dbReference>
<sequence>MREIFKNLFCGNDHDYLNLEKEHIPGREVDQPTNGWAVLHACKESHHRQFVGYTGRGCPKDSPEYLWSERGNRLALNIVDAPKPDFFDKRMIDKALDFIEKKLSEGCKVLVHCNQGESRSASICLLYLIKNGIIKGETLEDCEAEFLKVYPEYNPGAGMRGFVREHWRNYCHV</sequence>
<dbReference type="RefSeq" id="WP_080062727.1">
    <property type="nucleotide sequence ID" value="NZ_MZGX01000001.1"/>
</dbReference>
<dbReference type="InterPro" id="IPR016130">
    <property type="entry name" value="Tyr_Pase_AS"/>
</dbReference>
<dbReference type="AlphaFoldDB" id="A0A1V4SRK3"/>
<comment type="caution">
    <text evidence="2">The sequence shown here is derived from an EMBL/GenBank/DDBJ whole genome shotgun (WGS) entry which is preliminary data.</text>
</comment>
<dbReference type="PROSITE" id="PS00383">
    <property type="entry name" value="TYR_PHOSPHATASE_1"/>
    <property type="match status" value="1"/>
</dbReference>
<protein>
    <submittedName>
        <fullName evidence="2">Dual specificity phosphatase, catalytic domain</fullName>
    </submittedName>
</protein>
<evidence type="ECO:0000259" key="1">
    <source>
        <dbReference type="PROSITE" id="PS50056"/>
    </source>
</evidence>
<dbReference type="InterPro" id="IPR000340">
    <property type="entry name" value="Dual-sp_phosphatase_cat-dom"/>
</dbReference>
<dbReference type="PROSITE" id="PS50056">
    <property type="entry name" value="TYR_PHOSPHATASE_2"/>
    <property type="match status" value="1"/>
</dbReference>
<organism evidence="2 3">
    <name type="scientific">Ruminiclostridium hungatei</name>
    <name type="common">Clostridium hungatei</name>
    <dbReference type="NCBI Taxonomy" id="48256"/>
    <lineage>
        <taxon>Bacteria</taxon>
        <taxon>Bacillati</taxon>
        <taxon>Bacillota</taxon>
        <taxon>Clostridia</taxon>
        <taxon>Eubacteriales</taxon>
        <taxon>Oscillospiraceae</taxon>
        <taxon>Ruminiclostridium</taxon>
    </lineage>
</organism>